<dbReference type="PROSITE" id="PS00452">
    <property type="entry name" value="GUANYLATE_CYCLASE_1"/>
    <property type="match status" value="2"/>
</dbReference>
<evidence type="ECO:0000256" key="5">
    <source>
        <dbReference type="ARBA" id="ARBA00012201"/>
    </source>
</evidence>
<dbReference type="OrthoDB" id="60033at2759"/>
<dbReference type="GO" id="GO:0035556">
    <property type="term" value="P:intracellular signal transduction"/>
    <property type="evidence" value="ECO:0007669"/>
    <property type="project" value="InterPro"/>
</dbReference>
<evidence type="ECO:0000313" key="19">
    <source>
        <dbReference type="Ensembl" id="ENSMAMP00000020478.1"/>
    </source>
</evidence>
<evidence type="ECO:0000256" key="15">
    <source>
        <dbReference type="RuleBase" id="RU000405"/>
    </source>
</evidence>
<dbReference type="Ensembl" id="ENSMAMT00000021014.2">
    <property type="protein sequence ID" value="ENSMAMP00000020478.1"/>
    <property type="gene ID" value="ENSMAMG00000013774.2"/>
</dbReference>
<sequence length="1493" mass="162512">MATLQHHRQLLRHGTEVSCASSGDGAVTVRITNSAPHVHQHESLRAANSGAGGGGGAKGYGAVSKMNPNLHKYSISSSCSSADSRPAVTSTSRMHRKMPPLFERSAAQCWDPKFDSPVLEEACQERCFPQTQRRFRYVLFYLAVAAVLWAVYFGVNSDRCNPVTFLAPTASFLVLLVLLFLFTLTQPYARLYNQTSLFLIAITFAITLAPQMQTTSYTEQMWADGGNASHLSPDEVASPPTPCISPVGTFSLCMEVLLLLYSVLHVRLYASIMLGFLYSILFEAIGWLPLLQRSYDTTRWGTGLVVGSDQEGDILHWLGPAKALLHLCAHVIGIHLFIMSEVRSRSTFLKVGQAIMHGKDLEVEKALKERMIHSVMPQRVADELLKQGDDEGGGENSGKRYSSGACSASAVSVGGGGSSGVSQVQSATSPRNHSHNNHKRKKTSIPREQIIFRPFNMKRMEPVSILFADIVGFTKMSANKSAPALVGLLNDLFGRFDRLCELTFCEKISTLGDCYYCVAGCPEPRPDHAYCCVEMGLGMIQAIEQFCQETHETVSMRVGVHTGTVLCGILGMKRFKFDVWSNDVNLANLMEQLGVAGKVHLSEATARFLDDRYQIEDGCVAERAGQSVMEKLKGLKTYLISGRRLDHDVQCGCSQVGLPGGDFVGVDLSSCPHARTPDLIPGAAQAAEPLLPHQPPDRIGVGVKPPCASHSVVLSSGAEKSDDVAVLNGCQEDRKTSSAKFIPGHNPRAANGLLSPPLEDPVRASQSSLCDMLQEKEKKTSTSTGTGTSLGMTGGAGAAGTGMDHSALIQLRAKNFRQKSDAHFVDVIRVDSLMKDYFFKPPINKLSLNFLEEPLEKTYRGSYKGEVKNHVQVQTFASSTFSSFLDVLLSCFVFLALTLACFLPPLVSPSTVGLPAPAAMAVAPLAGLLELASLVLSIRMAFYLDKVMNCTHSLLLVVSSWVPRHVIGAVLVSLPAISVLSHLTCSVKLPLQVTMFLCCATILAIIQYCNFCQLSFWMRSVLATATGVALLLLLYSPLHSSSNNSSPVHGVNISASSDGGLVSRPVPPPQRLTVLVPEAVLAFFLLLLLVWFLNREFEVSYRLHYHGNVEADKHRAKIQTMRDQAEWLLGNIIPIHVADQLKVTQSYSKNHDSVGVIFASIVNFSEFYEESYEGGKECYRVLNELIGDFDELLRKPEFKSVEKIKTIGATYMAASGLNVQQLAENDDDSLHAHLRALFNFALEMMGVLDDFNKNMLGFGFKLRIGFNHGPLTAGVIGTTKLLYDIWGDTVNIASRMDSTGVECRVQVSEESHAVLSDMGLEFDYRGTVNVKGKGQMRTFLYPKNGEGILQDCMEQTIGVGPSSVASIANKTLQSVAPAATLPPSSSTLPSSSISTLPPQAQSTVQPSGVGPELVPAKSTEVREEGYRDAPHHLGLSPASDINTPPSSELCHEPSAAQVPSQAQHVPLVLQEDEYEEEEAHELTKLNEEFYARL</sequence>
<accession>A0A3Q3M0N8</accession>
<evidence type="ECO:0000256" key="10">
    <source>
        <dbReference type="ARBA" id="ARBA00022842"/>
    </source>
</evidence>
<comment type="similarity">
    <text evidence="15">Belongs to the adenylyl cyclase class-4/guanylyl cyclase family.</text>
</comment>
<evidence type="ECO:0000256" key="8">
    <source>
        <dbReference type="ARBA" id="ARBA00022741"/>
    </source>
</evidence>
<dbReference type="SUPFAM" id="SSF55073">
    <property type="entry name" value="Nucleotide cyclase"/>
    <property type="match status" value="2"/>
</dbReference>
<evidence type="ECO:0000256" key="16">
    <source>
        <dbReference type="SAM" id="MobiDB-lite"/>
    </source>
</evidence>
<dbReference type="Pfam" id="PF00211">
    <property type="entry name" value="Guanylate_cyc"/>
    <property type="match status" value="2"/>
</dbReference>
<evidence type="ECO:0000256" key="7">
    <source>
        <dbReference type="ARBA" id="ARBA00022723"/>
    </source>
</evidence>
<evidence type="ECO:0000256" key="17">
    <source>
        <dbReference type="SAM" id="Phobius"/>
    </source>
</evidence>
<keyword evidence="7" id="KW-0479">Metal-binding</keyword>
<evidence type="ECO:0000256" key="12">
    <source>
        <dbReference type="ARBA" id="ARBA00022998"/>
    </source>
</evidence>
<feature type="domain" description="Guanylate cyclase" evidence="18">
    <location>
        <begin position="464"/>
        <end position="591"/>
    </location>
</feature>
<feature type="transmembrane region" description="Helical" evidence="17">
    <location>
        <begin position="989"/>
        <end position="1009"/>
    </location>
</feature>
<feature type="transmembrane region" description="Helical" evidence="17">
    <location>
        <begin position="1072"/>
        <end position="1093"/>
    </location>
</feature>
<feature type="transmembrane region" description="Helical" evidence="17">
    <location>
        <begin position="135"/>
        <end position="153"/>
    </location>
</feature>
<dbReference type="GO" id="GO:0006171">
    <property type="term" value="P:cAMP biosynthetic process"/>
    <property type="evidence" value="ECO:0007669"/>
    <property type="project" value="UniProtKB-KW"/>
</dbReference>
<evidence type="ECO:0000256" key="1">
    <source>
        <dbReference type="ARBA" id="ARBA00001593"/>
    </source>
</evidence>
<reference evidence="19" key="2">
    <citation type="submission" date="2025-09" db="UniProtKB">
        <authorList>
            <consortium name="Ensembl"/>
        </authorList>
    </citation>
    <scope>IDENTIFICATION</scope>
</reference>
<dbReference type="InterPro" id="IPR001054">
    <property type="entry name" value="A/G_cyclase"/>
</dbReference>
<dbReference type="PROSITE" id="PS50125">
    <property type="entry name" value="GUANYLATE_CYCLASE_2"/>
    <property type="match status" value="2"/>
</dbReference>
<evidence type="ECO:0000256" key="9">
    <source>
        <dbReference type="ARBA" id="ARBA00022840"/>
    </source>
</evidence>
<dbReference type="GO" id="GO:0007189">
    <property type="term" value="P:adenylate cyclase-activating G protein-coupled receptor signaling pathway"/>
    <property type="evidence" value="ECO:0007669"/>
    <property type="project" value="TreeGrafter"/>
</dbReference>
<comment type="cofactor">
    <cofactor evidence="3">
        <name>Mg(2+)</name>
        <dbReference type="ChEBI" id="CHEBI:18420"/>
    </cofactor>
</comment>
<feature type="transmembrane region" description="Helical" evidence="17">
    <location>
        <begin position="954"/>
        <end position="977"/>
    </location>
</feature>
<feature type="compositionally biased region" description="Basic and acidic residues" evidence="16">
    <location>
        <begin position="1419"/>
        <end position="1431"/>
    </location>
</feature>
<dbReference type="CDD" id="cd07302">
    <property type="entry name" value="CHD"/>
    <property type="match status" value="2"/>
</dbReference>
<feature type="transmembrane region" description="Helical" evidence="17">
    <location>
        <begin position="268"/>
        <end position="290"/>
    </location>
</feature>
<dbReference type="GO" id="GO:0004016">
    <property type="term" value="F:adenylate cyclase activity"/>
    <property type="evidence" value="ECO:0007669"/>
    <property type="project" value="UniProtKB-EC"/>
</dbReference>
<dbReference type="GO" id="GO:0046872">
    <property type="term" value="F:metal ion binding"/>
    <property type="evidence" value="ECO:0007669"/>
    <property type="project" value="UniProtKB-KW"/>
</dbReference>
<feature type="region of interest" description="Disordered" evidence="16">
    <location>
        <begin position="737"/>
        <end position="761"/>
    </location>
</feature>
<keyword evidence="14 15" id="KW-0456">Lyase</keyword>
<organism evidence="19 20">
    <name type="scientific">Mastacembelus armatus</name>
    <name type="common">zig-zag eel</name>
    <dbReference type="NCBI Taxonomy" id="205130"/>
    <lineage>
        <taxon>Eukaryota</taxon>
        <taxon>Metazoa</taxon>
        <taxon>Chordata</taxon>
        <taxon>Craniata</taxon>
        <taxon>Vertebrata</taxon>
        <taxon>Euteleostomi</taxon>
        <taxon>Actinopterygii</taxon>
        <taxon>Neopterygii</taxon>
        <taxon>Teleostei</taxon>
        <taxon>Neoteleostei</taxon>
        <taxon>Acanthomorphata</taxon>
        <taxon>Anabantaria</taxon>
        <taxon>Synbranchiformes</taxon>
        <taxon>Mastacembelidae</taxon>
        <taxon>Mastacembelus</taxon>
    </lineage>
</organism>
<feature type="transmembrane region" description="Helical" evidence="17">
    <location>
        <begin position="918"/>
        <end position="942"/>
    </location>
</feature>
<keyword evidence="8" id="KW-0547">Nucleotide-binding</keyword>
<dbReference type="InterPro" id="IPR029787">
    <property type="entry name" value="Nucleotide_cyclase"/>
</dbReference>
<feature type="region of interest" description="Disordered" evidence="16">
    <location>
        <begin position="1378"/>
        <end position="1462"/>
    </location>
</feature>
<feature type="compositionally biased region" description="Basic residues" evidence="16">
    <location>
        <begin position="432"/>
        <end position="443"/>
    </location>
</feature>
<reference evidence="19" key="1">
    <citation type="submission" date="2025-08" db="UniProtKB">
        <authorList>
            <consortium name="Ensembl"/>
        </authorList>
    </citation>
    <scope>IDENTIFICATION</scope>
</reference>
<proteinExistence type="inferred from homology"/>
<evidence type="ECO:0000256" key="11">
    <source>
        <dbReference type="ARBA" id="ARBA00022989"/>
    </source>
</evidence>
<feature type="transmembrane region" description="Helical" evidence="17">
    <location>
        <begin position="1016"/>
        <end position="1035"/>
    </location>
</feature>
<evidence type="ECO:0000313" key="20">
    <source>
        <dbReference type="Proteomes" id="UP000261640"/>
    </source>
</evidence>
<evidence type="ECO:0000256" key="6">
    <source>
        <dbReference type="ARBA" id="ARBA00022692"/>
    </source>
</evidence>
<evidence type="ECO:0000256" key="13">
    <source>
        <dbReference type="ARBA" id="ARBA00023136"/>
    </source>
</evidence>
<dbReference type="PANTHER" id="PTHR45627:SF8">
    <property type="entry name" value="ADENYLATE CYCLASE TYPE 9"/>
    <property type="match status" value="1"/>
</dbReference>
<feature type="compositionally biased region" description="Low complexity" evidence="16">
    <location>
        <begin position="1378"/>
        <end position="1398"/>
    </location>
</feature>
<keyword evidence="6 17" id="KW-0812">Transmembrane</keyword>
<dbReference type="GO" id="GO:0005886">
    <property type="term" value="C:plasma membrane"/>
    <property type="evidence" value="ECO:0007669"/>
    <property type="project" value="TreeGrafter"/>
</dbReference>
<dbReference type="SMART" id="SM00044">
    <property type="entry name" value="CYCc"/>
    <property type="match status" value="2"/>
</dbReference>
<dbReference type="InParanoid" id="A0A3Q3M0N8"/>
<keyword evidence="9" id="KW-0067">ATP-binding</keyword>
<comment type="cofactor">
    <cofactor evidence="2">
        <name>Mn(2+)</name>
        <dbReference type="ChEBI" id="CHEBI:29035"/>
    </cofactor>
</comment>
<evidence type="ECO:0000259" key="18">
    <source>
        <dbReference type="PROSITE" id="PS50125"/>
    </source>
</evidence>
<keyword evidence="13 17" id="KW-0472">Membrane</keyword>
<feature type="domain" description="Guanylate cyclase" evidence="18">
    <location>
        <begin position="1155"/>
        <end position="1297"/>
    </location>
</feature>
<feature type="region of interest" description="Disordered" evidence="16">
    <location>
        <begin position="416"/>
        <end position="443"/>
    </location>
</feature>
<keyword evidence="12" id="KW-0115">cAMP biosynthesis</keyword>
<dbReference type="STRING" id="205130.ENSMAMP00000020478"/>
<dbReference type="Proteomes" id="UP000261640">
    <property type="component" value="Unplaced"/>
</dbReference>
<feature type="transmembrane region" description="Helical" evidence="17">
    <location>
        <begin position="884"/>
        <end position="906"/>
    </location>
</feature>
<protein>
    <recommendedName>
        <fullName evidence="5">adenylate cyclase</fullName>
        <ecNumber evidence="5">4.6.1.1</ecNumber>
    </recommendedName>
</protein>
<keyword evidence="11 17" id="KW-1133">Transmembrane helix</keyword>
<dbReference type="PANTHER" id="PTHR45627">
    <property type="entry name" value="ADENYLATE CYCLASE TYPE 1"/>
    <property type="match status" value="1"/>
</dbReference>
<evidence type="ECO:0000256" key="14">
    <source>
        <dbReference type="ARBA" id="ARBA00023239"/>
    </source>
</evidence>
<dbReference type="GO" id="GO:0005524">
    <property type="term" value="F:ATP binding"/>
    <property type="evidence" value="ECO:0007669"/>
    <property type="project" value="UniProtKB-KW"/>
</dbReference>
<comment type="catalytic activity">
    <reaction evidence="1">
        <text>ATP = 3',5'-cyclic AMP + diphosphate</text>
        <dbReference type="Rhea" id="RHEA:15389"/>
        <dbReference type="ChEBI" id="CHEBI:30616"/>
        <dbReference type="ChEBI" id="CHEBI:33019"/>
        <dbReference type="ChEBI" id="CHEBI:58165"/>
        <dbReference type="EC" id="4.6.1.1"/>
    </reaction>
</comment>
<dbReference type="InterPro" id="IPR018297">
    <property type="entry name" value="A/G_cyclase_CS"/>
</dbReference>
<dbReference type="GeneTree" id="ENSGT00940000155577"/>
<evidence type="ECO:0000256" key="4">
    <source>
        <dbReference type="ARBA" id="ARBA00004141"/>
    </source>
</evidence>
<dbReference type="EC" id="4.6.1.1" evidence="5"/>
<name>A0A3Q3M0N8_9TELE</name>
<keyword evidence="20" id="KW-1185">Reference proteome</keyword>
<comment type="subcellular location">
    <subcellularLocation>
        <location evidence="4">Membrane</location>
        <topology evidence="4">Multi-pass membrane protein</topology>
    </subcellularLocation>
</comment>
<feature type="transmembrane region" description="Helical" evidence="17">
    <location>
        <begin position="191"/>
        <end position="212"/>
    </location>
</feature>
<dbReference type="Gene3D" id="3.30.70.1230">
    <property type="entry name" value="Nucleotide cyclase"/>
    <property type="match status" value="2"/>
</dbReference>
<keyword evidence="10" id="KW-0460">Magnesium</keyword>
<dbReference type="FunFam" id="3.30.70.1230:FF:000008">
    <property type="entry name" value="Adenylate cyclase type 9"/>
    <property type="match status" value="1"/>
</dbReference>
<feature type="transmembrane region" description="Helical" evidence="17">
    <location>
        <begin position="165"/>
        <end position="184"/>
    </location>
</feature>
<evidence type="ECO:0000256" key="3">
    <source>
        <dbReference type="ARBA" id="ARBA00001946"/>
    </source>
</evidence>
<evidence type="ECO:0000256" key="2">
    <source>
        <dbReference type="ARBA" id="ARBA00001936"/>
    </source>
</evidence>